<dbReference type="STRING" id="1660064.CIGN_0201"/>
<dbReference type="Proteomes" id="UP000194309">
    <property type="component" value="Chromosome"/>
</dbReference>
<dbReference type="EMBL" id="CP018788">
    <property type="protein sequence ID" value="ARQ98521.1"/>
    <property type="molecule type" value="Genomic_DNA"/>
</dbReference>
<dbReference type="AlphaFoldDB" id="A0A1X9SQK8"/>
<dbReference type="KEGG" id="cdev:CIGN_0201"/>
<protein>
    <submittedName>
        <fullName evidence="1">Uncharacterized protein</fullName>
    </submittedName>
</protein>
<proteinExistence type="predicted"/>
<evidence type="ECO:0000313" key="1">
    <source>
        <dbReference type="EMBL" id="ARQ98521.1"/>
    </source>
</evidence>
<accession>A0A381D816</accession>
<evidence type="ECO:0000313" key="2">
    <source>
        <dbReference type="Proteomes" id="UP000194309"/>
    </source>
</evidence>
<organism evidence="1 2">
    <name type="scientific">Campylobacter devanensis</name>
    <dbReference type="NCBI Taxonomy" id="3161138"/>
    <lineage>
        <taxon>Bacteria</taxon>
        <taxon>Pseudomonadati</taxon>
        <taxon>Campylobacterota</taxon>
        <taxon>Epsilonproteobacteria</taxon>
        <taxon>Campylobacterales</taxon>
        <taxon>Campylobacteraceae</taxon>
        <taxon>Campylobacter</taxon>
    </lineage>
</organism>
<gene>
    <name evidence="1" type="ORF">CIGN_0201</name>
</gene>
<name>A0A1X9SQK8_9BACT</name>
<sequence>MKSLTFDEIYQDLKSLEYDYLQPTLDRILAEEPRYIENFNKVFANLTDNAYLELKQLFMEFGLDFIDFNKEIQAKKKAIWKIRCSLKDGYTLVPLIASATFTALNDYIENLKKQKELGIPIVDIGNIHGKETIETLNKISSILNQTNSNYKYINLQALKNDYNVKLAQIAKKYRISLGKFRAFVAFEQIFKTTKSSKKRKIKII</sequence>
<reference evidence="1 2" key="1">
    <citation type="journal article" date="2017" name="Genome Biol. Evol.">
        <title>Comparative Genomic Analysis Identifies a Campylobacter Clade Deficient in Selenium Metabolism.</title>
        <authorList>
            <person name="Miller W.G."/>
            <person name="Yee E."/>
            <person name="Lopes B.S."/>
            <person name="Chapman M.H."/>
            <person name="Huynh S."/>
            <person name="Bono J.L."/>
            <person name="Parker C.T."/>
            <person name="Strachan N.J.C."/>
            <person name="Forbes K.J."/>
        </authorList>
    </citation>
    <scope>NUCLEOTIDE SEQUENCE [LARGE SCALE GENOMIC DNA]</scope>
    <source>
        <strain evidence="1 2">NCTC 13003</strain>
    </source>
</reference>
<dbReference type="OrthoDB" id="5359082at2"/>
<keyword evidence="2" id="KW-1185">Reference proteome</keyword>
<accession>A0A1X9SQK8</accession>